<keyword evidence="3" id="KW-1185">Reference proteome</keyword>
<organism evidence="2 3">
    <name type="scientific">Asanoa ishikariensis</name>
    <dbReference type="NCBI Taxonomy" id="137265"/>
    <lineage>
        <taxon>Bacteria</taxon>
        <taxon>Bacillati</taxon>
        <taxon>Actinomycetota</taxon>
        <taxon>Actinomycetes</taxon>
        <taxon>Micromonosporales</taxon>
        <taxon>Micromonosporaceae</taxon>
        <taxon>Asanoa</taxon>
    </lineage>
</organism>
<dbReference type="Proteomes" id="UP000199632">
    <property type="component" value="Unassembled WGS sequence"/>
</dbReference>
<evidence type="ECO:0000313" key="3">
    <source>
        <dbReference type="Proteomes" id="UP000199632"/>
    </source>
</evidence>
<dbReference type="EMBL" id="FNQB01000003">
    <property type="protein sequence ID" value="SDZ43065.1"/>
    <property type="molecule type" value="Genomic_DNA"/>
</dbReference>
<reference evidence="3" key="1">
    <citation type="submission" date="2016-10" db="EMBL/GenBank/DDBJ databases">
        <authorList>
            <person name="Varghese N."/>
            <person name="Submissions S."/>
        </authorList>
    </citation>
    <scope>NUCLEOTIDE SEQUENCE [LARGE SCALE GENOMIC DNA]</scope>
    <source>
        <strain evidence="3">DSM 44718</strain>
    </source>
</reference>
<evidence type="ECO:0000259" key="1">
    <source>
        <dbReference type="Pfam" id="PF24137"/>
    </source>
</evidence>
<dbReference type="CDD" id="cd22187">
    <property type="entry name" value="asqI-like"/>
    <property type="match status" value="1"/>
</dbReference>
<feature type="domain" description="Diels-Alderase N-terminal" evidence="1">
    <location>
        <begin position="35"/>
        <end position="193"/>
    </location>
</feature>
<protein>
    <submittedName>
        <fullName evidence="2">Hydroxyneurosporene synthase (CrtC)</fullName>
    </submittedName>
</protein>
<dbReference type="Gene3D" id="2.40.370.10">
    <property type="entry name" value="AttH-like domain"/>
    <property type="match status" value="1"/>
</dbReference>
<sequence>MADRLAAMSDDYGRFGISPEVVEEWEDGARTDGSAGSYEWWYFDAHLDDGAKVVVVFMNKDLGAATAPLSPQLRLNLELPDGTAYDHAVAIPAGQWSAASGRTDVRMGPGNRFAGDNLREYRIEATVGDVRVDLTLTSQVPPWRPATGHMLFGPDDLQFNWLPAVPQGAVRGSYTVGGARHETTGVGYHDHNWGTIGLQKIIHDWYWGRGQAGPYTVIASFITSVEKYDFAEIPIFMLARDGRIIGDDPAKMSFERQGVYTDPKTGKPVAGVVRYTYVDGDDTYVVTFDRGRDLVRNPLTKDLPWLKRAAARLVRFDGAYLRFAGELTIEHRCREETVDQFTEEAIWELMYFGHARPA</sequence>
<dbReference type="RefSeq" id="WP_090797914.1">
    <property type="nucleotide sequence ID" value="NZ_BOND01000004.1"/>
</dbReference>
<gene>
    <name evidence="2" type="ORF">SAMN05421684_4946</name>
</gene>
<dbReference type="InterPro" id="IPR023374">
    <property type="entry name" value="AttH-like_dom_sf"/>
</dbReference>
<dbReference type="Pfam" id="PF24137">
    <property type="entry name" value="DA_N"/>
    <property type="match status" value="1"/>
</dbReference>
<dbReference type="AlphaFoldDB" id="A0A1H3SZY7"/>
<dbReference type="STRING" id="137265.SAMN05421684_4946"/>
<accession>A0A1H3SZY7</accession>
<evidence type="ECO:0000313" key="2">
    <source>
        <dbReference type="EMBL" id="SDZ43065.1"/>
    </source>
</evidence>
<dbReference type="OrthoDB" id="5491608at2"/>
<dbReference type="InterPro" id="IPR056402">
    <property type="entry name" value="DA_N"/>
</dbReference>
<name>A0A1H3SZY7_9ACTN</name>
<proteinExistence type="predicted"/>
<dbReference type="SUPFAM" id="SSF159245">
    <property type="entry name" value="AttH-like"/>
    <property type="match status" value="1"/>
</dbReference>